<dbReference type="FunFam" id="2.30.30.30:FF:000016">
    <property type="entry name" value="Transcription elongation factor SPT5"/>
    <property type="match status" value="1"/>
</dbReference>
<feature type="compositionally biased region" description="Polar residues" evidence="13">
    <location>
        <begin position="997"/>
        <end position="1007"/>
    </location>
</feature>
<feature type="compositionally biased region" description="Low complexity" evidence="13">
    <location>
        <begin position="203"/>
        <end position="244"/>
    </location>
</feature>
<evidence type="ECO:0000256" key="12">
    <source>
        <dbReference type="ARBA" id="ARBA00029645"/>
    </source>
</evidence>
<dbReference type="InterPro" id="IPR041973">
    <property type="entry name" value="KOW_Spt5_1"/>
</dbReference>
<dbReference type="SMART" id="SM01104">
    <property type="entry name" value="CTD"/>
    <property type="match status" value="1"/>
</dbReference>
<dbReference type="Pfam" id="PF07258">
    <property type="entry name" value="COMM_domain"/>
    <property type="match status" value="1"/>
</dbReference>
<dbReference type="Gene3D" id="3.30.70.940">
    <property type="entry name" value="NusG, N-terminal domain"/>
    <property type="match status" value="1"/>
</dbReference>
<evidence type="ECO:0000256" key="11">
    <source>
        <dbReference type="ARBA" id="ARBA00023242"/>
    </source>
</evidence>
<evidence type="ECO:0000313" key="17">
    <source>
        <dbReference type="EMBL" id="CAD7252392.1"/>
    </source>
</evidence>
<feature type="compositionally biased region" description="Polar residues" evidence="13">
    <location>
        <begin position="1170"/>
        <end position="1179"/>
    </location>
</feature>
<dbReference type="Gene3D" id="2.30.30.30">
    <property type="match status" value="3"/>
</dbReference>
<evidence type="ECO:0000256" key="5">
    <source>
        <dbReference type="ARBA" id="ARBA00022491"/>
    </source>
</evidence>
<dbReference type="Pfam" id="PF23288">
    <property type="entry name" value="KOW6_SPT5"/>
    <property type="match status" value="1"/>
</dbReference>
<evidence type="ECO:0000256" key="9">
    <source>
        <dbReference type="ARBA" id="ARBA00023159"/>
    </source>
</evidence>
<evidence type="ECO:0000256" key="3">
    <source>
        <dbReference type="ARBA" id="ARBA00020181"/>
    </source>
</evidence>
<dbReference type="Pfam" id="PF23284">
    <property type="entry name" value="KOW2_Spt5"/>
    <property type="match status" value="1"/>
</dbReference>
<feature type="domain" description="KOW" evidence="15">
    <location>
        <begin position="693"/>
        <end position="720"/>
    </location>
</feature>
<evidence type="ECO:0000256" key="6">
    <source>
        <dbReference type="ARBA" id="ARBA00022553"/>
    </source>
</evidence>
<dbReference type="GO" id="GO:0003729">
    <property type="term" value="F:mRNA binding"/>
    <property type="evidence" value="ECO:0007669"/>
    <property type="project" value="TreeGrafter"/>
</dbReference>
<dbReference type="Pfam" id="PF23037">
    <property type="entry name" value="KOWx_SPT5"/>
    <property type="match status" value="1"/>
</dbReference>
<dbReference type="Proteomes" id="UP000677054">
    <property type="component" value="Unassembled WGS sequence"/>
</dbReference>
<dbReference type="InterPro" id="IPR041978">
    <property type="entry name" value="KOW_Spt5_5"/>
</dbReference>
<keyword evidence="18" id="KW-1185">Reference proteome</keyword>
<dbReference type="InterPro" id="IPR039385">
    <property type="entry name" value="NGN_Euk"/>
</dbReference>
<feature type="compositionally biased region" description="Gly residues" evidence="13">
    <location>
        <begin position="922"/>
        <end position="936"/>
    </location>
</feature>
<feature type="compositionally biased region" description="Low complexity" evidence="13">
    <location>
        <begin position="1081"/>
        <end position="1093"/>
    </location>
</feature>
<dbReference type="CDD" id="cd06081">
    <property type="entry name" value="KOW_Spt5_1"/>
    <property type="match status" value="1"/>
</dbReference>
<gene>
    <name evidence="17" type="ORF">DSTB1V02_LOCUS12150</name>
</gene>
<protein>
    <recommendedName>
        <fullName evidence="3">Transcription elongation factor SPT5</fullName>
    </recommendedName>
    <alternativeName>
        <fullName evidence="12">DRB sensitivity-inducing factor large subunit</fullName>
    </alternativeName>
    <alternativeName>
        <fullName evidence="4">Transcription elongation factor spt5</fullName>
    </alternativeName>
</protein>
<evidence type="ECO:0000256" key="7">
    <source>
        <dbReference type="ARBA" id="ARBA00022737"/>
    </source>
</evidence>
<dbReference type="CDD" id="cd06086">
    <property type="entry name" value="KOW_Spt5_6"/>
    <property type="match status" value="1"/>
</dbReference>
<dbReference type="Pfam" id="PF23290">
    <property type="entry name" value="KOW5_SPT5"/>
    <property type="match status" value="1"/>
</dbReference>
<dbReference type="CDD" id="cd06084">
    <property type="entry name" value="KOW_Spt5_4"/>
    <property type="match status" value="1"/>
</dbReference>
<dbReference type="InterPro" id="IPR039659">
    <property type="entry name" value="SPT5"/>
</dbReference>
<feature type="domain" description="KOW" evidence="15">
    <location>
        <begin position="641"/>
        <end position="668"/>
    </location>
</feature>
<dbReference type="Pfam" id="PF03439">
    <property type="entry name" value="Spt5-NGN"/>
    <property type="match status" value="1"/>
</dbReference>
<dbReference type="CDD" id="cd06083">
    <property type="entry name" value="KOW_Spt5_3"/>
    <property type="match status" value="1"/>
</dbReference>
<dbReference type="PANTHER" id="PTHR11125:SF7">
    <property type="entry name" value="TRANSCRIPTION ELONGATION FACTOR SPT5"/>
    <property type="match status" value="1"/>
</dbReference>
<feature type="region of interest" description="Disordered" evidence="13">
    <location>
        <begin position="922"/>
        <end position="941"/>
    </location>
</feature>
<feature type="domain" description="KOW" evidence="15">
    <location>
        <begin position="490"/>
        <end position="517"/>
    </location>
</feature>
<reference evidence="17" key="1">
    <citation type="submission" date="2020-11" db="EMBL/GenBank/DDBJ databases">
        <authorList>
            <person name="Tran Van P."/>
        </authorList>
    </citation>
    <scope>NUCLEOTIDE SEQUENCE</scope>
</reference>
<dbReference type="GO" id="GO:0032044">
    <property type="term" value="C:DSIF complex"/>
    <property type="evidence" value="ECO:0007669"/>
    <property type="project" value="TreeGrafter"/>
</dbReference>
<feature type="compositionally biased region" description="Low complexity" evidence="13">
    <location>
        <begin position="1101"/>
        <end position="1119"/>
    </location>
</feature>
<keyword evidence="7" id="KW-0677">Repeat</keyword>
<evidence type="ECO:0000259" key="15">
    <source>
        <dbReference type="SMART" id="SM00739"/>
    </source>
</evidence>
<dbReference type="SUPFAM" id="SSF50104">
    <property type="entry name" value="Translation proteins SH3-like domain"/>
    <property type="match status" value="1"/>
</dbReference>
<evidence type="ECO:0000313" key="18">
    <source>
        <dbReference type="Proteomes" id="UP000677054"/>
    </source>
</evidence>
<dbReference type="Pfam" id="PF23042">
    <property type="entry name" value="KOW1_SPT5"/>
    <property type="match status" value="1"/>
</dbReference>
<comment type="subcellular location">
    <subcellularLocation>
        <location evidence="1">Nucleus</location>
    </subcellularLocation>
</comment>
<dbReference type="InterPro" id="IPR041975">
    <property type="entry name" value="KOW_Spt5_2"/>
</dbReference>
<dbReference type="PANTHER" id="PTHR11125">
    <property type="entry name" value="SUPPRESSOR OF TY 5"/>
    <property type="match status" value="1"/>
</dbReference>
<dbReference type="Pfam" id="PF23291">
    <property type="entry name" value="KOW4_SPT5"/>
    <property type="match status" value="1"/>
</dbReference>
<dbReference type="GO" id="GO:0006357">
    <property type="term" value="P:regulation of transcription by RNA polymerase II"/>
    <property type="evidence" value="ECO:0007669"/>
    <property type="project" value="InterPro"/>
</dbReference>
<dbReference type="InterPro" id="IPR017920">
    <property type="entry name" value="COMM"/>
</dbReference>
<feature type="region of interest" description="Disordered" evidence="13">
    <location>
        <begin position="992"/>
        <end position="1179"/>
    </location>
</feature>
<evidence type="ECO:0000256" key="10">
    <source>
        <dbReference type="ARBA" id="ARBA00023163"/>
    </source>
</evidence>
<keyword evidence="11" id="KW-0539">Nucleus</keyword>
<keyword evidence="10" id="KW-0804">Transcription</keyword>
<dbReference type="CDD" id="cd06085">
    <property type="entry name" value="KOW_Spt5_5"/>
    <property type="match status" value="1"/>
</dbReference>
<feature type="domain" description="KOW" evidence="15">
    <location>
        <begin position="815"/>
        <end position="842"/>
    </location>
</feature>
<accession>A0A7R9AE66</accession>
<sequence>MPTRRFGLLVDMELAERVLCVLRDIGTKASPEEISSVAQGLQEEVLKHVDSTGKSRSVSEEGARSALVVLLLESCKHQLSTQEVSRFLNEQGWTPRNIEAWAKFYNEAKGSVIQVLSSLGNEPPSVVDASWKMDVCLENSGQSKVNEPQWLISLKTLSQTEAFPKDLKFFCKKENLADLVAKLRDAAKHQPEQEEAQSGGGSEAAKSPSRSRSASPASRSSRSGSRSASGSPPPKSRSNSPSSDSEGEAMRKKIKKKKRSEEEEDEPEEEEEESYEDDEDDEEEDRRRKKKRRGAGFIIDEAEVDEDVDDDEGDWEEGAKEVLAQNEKEKGPSARDIENNRRLQMMWQNEKEDEIENYYKMKYADVEEGARHFNDGEHMTDEIAQQTLLPGVKDPNLWMVKCRIGEEKVTLLQLMRKFIAYQFSEKPLQVQSIVAPEHVKGYIYVEAYKQTHVKQIIEGIGNLRLGRYKQQMVPITEMTDVLRVVKEQAQLKPKAWVRFKRTVYKDDIAQVDYVDTAQNMVHLKLIPRIDYSRPRGALRQPNQEEDLKRKKKKRPAAKLFDSDAIRAIGGEITNDGDFLVFEGNRYSRKGFLYKNFALSAIVSEGVKPTLAELEKFEEGVEGMEMEIAASAKIGKENLAHNFATGDVVEVCDGELKHLQGKVMNIEGNTIAIMPNHEDLKDLLEFHAGELRKFFKLGDHVKVISGIYEGDTGLIIRVEENMVVVFSDLSLHELKVSPRDLQLCSEMATGVDSLGQFQYLDMVQLDPQTVGVIVRLEKEHMEVLNMHGNVVRVRPQAVTRRRPSRNAMALDSESNSIQVKDVVNVVDGTHQGKKGEIKHLFRNFAFIHNRQYIENGGIFVCRARNLQLAGGTKVRIFYFFCSLASFMIAGPMGFMSPRIFSPAHPGGGGAGAGAGGGGVGSMGGGVGGMGRGRGRGGSSRDRALIGQTVKITKGPMKGHVGIVKDATEAIVKVELHTNCHTISVDRNRIEQVGAPSRAGSTSTYQRTPSYAGAATPMYGVGSRTPMYGSQTPLYEGSRTPHYGSMTPLHDGSRTPGQSGAWDPTVANTPARTELDEYGYDDPSSPAASPSVGAPYTPHTPGTQYSSDQPYSPYQSTPSPQGFQSSPNPGAYVATPSPIGGYQPAASPQNSFGSSSPSPLGYSSPLTPGSPYNPTTPGTALDLLSTQDWHSTDIEVKIKESYTDSALSGRSGIITGISAGMCSVLLPQDDRTVNIMAEHLEPVTPSRGDRVKVLVGEEREATGQLLSIDNQEGVVKLDSGVVKMLQLRFLCKMKPSD</sequence>
<dbReference type="GO" id="GO:0032784">
    <property type="term" value="P:regulation of DNA-templated transcription elongation"/>
    <property type="evidence" value="ECO:0007669"/>
    <property type="project" value="InterPro"/>
</dbReference>
<dbReference type="InterPro" id="IPR005100">
    <property type="entry name" value="NGN-domain"/>
</dbReference>
<evidence type="ECO:0000256" key="2">
    <source>
        <dbReference type="ARBA" id="ARBA00006956"/>
    </source>
</evidence>
<feature type="domain" description="KOW" evidence="15">
    <location>
        <begin position="941"/>
        <end position="968"/>
    </location>
</feature>
<evidence type="ECO:0000256" key="4">
    <source>
        <dbReference type="ARBA" id="ARBA00021370"/>
    </source>
</evidence>
<dbReference type="FunFam" id="3.30.70.940:FF:000003">
    <property type="entry name" value="Transcription elongation factor SPT5"/>
    <property type="match status" value="1"/>
</dbReference>
<keyword evidence="9" id="KW-0010">Activator</keyword>
<keyword evidence="6" id="KW-0597">Phosphoprotein</keyword>
<feature type="compositionally biased region" description="Acidic residues" evidence="13">
    <location>
        <begin position="262"/>
        <end position="284"/>
    </location>
</feature>
<evidence type="ECO:0000259" key="16">
    <source>
        <dbReference type="SMART" id="SM01104"/>
    </source>
</evidence>
<dbReference type="InterPro" id="IPR041980">
    <property type="entry name" value="KOW_Spt5_6_metazoa"/>
</dbReference>
<organism evidence="17">
    <name type="scientific">Darwinula stevensoni</name>
    <dbReference type="NCBI Taxonomy" id="69355"/>
    <lineage>
        <taxon>Eukaryota</taxon>
        <taxon>Metazoa</taxon>
        <taxon>Ecdysozoa</taxon>
        <taxon>Arthropoda</taxon>
        <taxon>Crustacea</taxon>
        <taxon>Oligostraca</taxon>
        <taxon>Ostracoda</taxon>
        <taxon>Podocopa</taxon>
        <taxon>Podocopida</taxon>
        <taxon>Darwinulocopina</taxon>
        <taxon>Darwinuloidea</taxon>
        <taxon>Darwinulidae</taxon>
        <taxon>Darwinula</taxon>
    </lineage>
</organism>
<dbReference type="InterPro" id="IPR024945">
    <property type="entry name" value="Spt5_C_dom"/>
</dbReference>
<dbReference type="InterPro" id="IPR041977">
    <property type="entry name" value="KOW_Spt5_4"/>
</dbReference>
<dbReference type="GO" id="GO:0006368">
    <property type="term" value="P:transcription elongation by RNA polymerase II"/>
    <property type="evidence" value="ECO:0007669"/>
    <property type="project" value="TreeGrafter"/>
</dbReference>
<feature type="domain" description="NusG-like N-terminal" evidence="14">
    <location>
        <begin position="394"/>
        <end position="485"/>
    </location>
</feature>
<keyword evidence="8" id="KW-0805">Transcription regulation</keyword>
<feature type="region of interest" description="Disordered" evidence="13">
    <location>
        <begin position="187"/>
        <end position="292"/>
    </location>
</feature>
<dbReference type="EMBL" id="LR903899">
    <property type="protein sequence ID" value="CAD7252392.1"/>
    <property type="molecule type" value="Genomic_DNA"/>
</dbReference>
<dbReference type="InterPro" id="IPR005824">
    <property type="entry name" value="KOW"/>
</dbReference>
<dbReference type="Pfam" id="PF00467">
    <property type="entry name" value="KOW"/>
    <property type="match status" value="1"/>
</dbReference>
<dbReference type="InterPro" id="IPR008991">
    <property type="entry name" value="Translation_prot_SH3-like_sf"/>
</dbReference>
<dbReference type="Pfam" id="PF23287">
    <property type="entry name" value="KOW7_SPT5"/>
    <property type="match status" value="1"/>
</dbReference>
<evidence type="ECO:0000256" key="13">
    <source>
        <dbReference type="SAM" id="MobiDB-lite"/>
    </source>
</evidence>
<proteinExistence type="inferred from homology"/>
<dbReference type="SMART" id="SM00739">
    <property type="entry name" value="KOW"/>
    <property type="match status" value="6"/>
</dbReference>
<dbReference type="FunFam" id="2.30.30.30:FF:000013">
    <property type="entry name" value="Transcription elongation factor SPT5"/>
    <property type="match status" value="1"/>
</dbReference>
<comment type="similarity">
    <text evidence="2">Belongs to the SPT5 family.</text>
</comment>
<dbReference type="InterPro" id="IPR006645">
    <property type="entry name" value="NGN-like_dom"/>
</dbReference>
<dbReference type="CDD" id="cd06082">
    <property type="entry name" value="KOW_Spt5_2"/>
    <property type="match status" value="1"/>
</dbReference>
<dbReference type="Pfam" id="PF11942">
    <property type="entry name" value="Spt5_N"/>
    <property type="match status" value="1"/>
</dbReference>
<dbReference type="InterPro" id="IPR036735">
    <property type="entry name" value="NGN_dom_sf"/>
</dbReference>
<feature type="domain" description="KOW" evidence="15">
    <location>
        <begin position="1242"/>
        <end position="1269"/>
    </location>
</feature>
<dbReference type="CDD" id="cd09888">
    <property type="entry name" value="NGN_Euk"/>
    <property type="match status" value="1"/>
</dbReference>
<name>A0A7R9AE66_9CRUS</name>
<evidence type="ECO:0000259" key="14">
    <source>
        <dbReference type="SMART" id="SM00738"/>
    </source>
</evidence>
<dbReference type="InterPro" id="IPR057936">
    <property type="entry name" value="KOWx_Spt5"/>
</dbReference>
<feature type="compositionally biased region" description="Low complexity" evidence="13">
    <location>
        <begin position="1145"/>
        <end position="1168"/>
    </location>
</feature>
<dbReference type="InterPro" id="IPR041976">
    <property type="entry name" value="KOW_Spt5_3"/>
</dbReference>
<feature type="domain" description="Spt5 C-terminal" evidence="16">
    <location>
        <begin position="1011"/>
        <end position="1146"/>
    </location>
</feature>
<evidence type="ECO:0000256" key="8">
    <source>
        <dbReference type="ARBA" id="ARBA00023015"/>
    </source>
</evidence>
<dbReference type="InterPro" id="IPR022581">
    <property type="entry name" value="Spt5_N"/>
</dbReference>
<dbReference type="InterPro" id="IPR014722">
    <property type="entry name" value="Rib_uL2_dom2"/>
</dbReference>
<keyword evidence="5" id="KW-0678">Repressor</keyword>
<dbReference type="SMART" id="SM00738">
    <property type="entry name" value="NGN"/>
    <property type="match status" value="1"/>
</dbReference>
<dbReference type="OrthoDB" id="28901at2759"/>
<evidence type="ECO:0000256" key="1">
    <source>
        <dbReference type="ARBA" id="ARBA00004123"/>
    </source>
</evidence>
<dbReference type="EMBL" id="CAJPEV010004382">
    <property type="protein sequence ID" value="CAG0901700.1"/>
    <property type="molecule type" value="Genomic_DNA"/>
</dbReference>
<dbReference type="InterPro" id="IPR057934">
    <property type="entry name" value="KOW_Spt5_7"/>
</dbReference>